<dbReference type="Proteomes" id="UP000824189">
    <property type="component" value="Unassembled WGS sequence"/>
</dbReference>
<sequence length="122" mass="13505">MSHTPTDSLLYLRMSVATLVDAAQEQVAGINTPGTPEVLPHYVSEGLEMLDHVKDILRYEAALHGATVSTYSTGRPVRIEEREPTTREREDGVTEIATIPVTCHPYPDGHRVHPLFRKTTAS</sequence>
<dbReference type="EMBL" id="DXFZ01000021">
    <property type="protein sequence ID" value="HIW95178.1"/>
    <property type="molecule type" value="Genomic_DNA"/>
</dbReference>
<protein>
    <submittedName>
        <fullName evidence="1">Uncharacterized protein</fullName>
    </submittedName>
</protein>
<gene>
    <name evidence="1" type="ORF">H9867_01630</name>
</gene>
<evidence type="ECO:0000313" key="2">
    <source>
        <dbReference type="Proteomes" id="UP000824189"/>
    </source>
</evidence>
<reference evidence="1" key="2">
    <citation type="submission" date="2021-04" db="EMBL/GenBank/DDBJ databases">
        <authorList>
            <person name="Gilroy R."/>
        </authorList>
    </citation>
    <scope>NUCLEOTIDE SEQUENCE</scope>
    <source>
        <strain evidence="1">4376</strain>
    </source>
</reference>
<evidence type="ECO:0000313" key="1">
    <source>
        <dbReference type="EMBL" id="HIW95178.1"/>
    </source>
</evidence>
<comment type="caution">
    <text evidence="1">The sequence shown here is derived from an EMBL/GenBank/DDBJ whole genome shotgun (WGS) entry which is preliminary data.</text>
</comment>
<organism evidence="1 2">
    <name type="scientific">Candidatus Corynebacterium gallistercoris</name>
    <dbReference type="NCBI Taxonomy" id="2838530"/>
    <lineage>
        <taxon>Bacteria</taxon>
        <taxon>Bacillati</taxon>
        <taxon>Actinomycetota</taxon>
        <taxon>Actinomycetes</taxon>
        <taxon>Mycobacteriales</taxon>
        <taxon>Corynebacteriaceae</taxon>
        <taxon>Corynebacterium</taxon>
    </lineage>
</organism>
<name>A0A9D1RVS2_9CORY</name>
<reference evidence="1" key="1">
    <citation type="journal article" date="2021" name="PeerJ">
        <title>Extensive microbial diversity within the chicken gut microbiome revealed by metagenomics and culture.</title>
        <authorList>
            <person name="Gilroy R."/>
            <person name="Ravi A."/>
            <person name="Getino M."/>
            <person name="Pursley I."/>
            <person name="Horton D.L."/>
            <person name="Alikhan N.F."/>
            <person name="Baker D."/>
            <person name="Gharbi K."/>
            <person name="Hall N."/>
            <person name="Watson M."/>
            <person name="Adriaenssens E.M."/>
            <person name="Foster-Nyarko E."/>
            <person name="Jarju S."/>
            <person name="Secka A."/>
            <person name="Antonio M."/>
            <person name="Oren A."/>
            <person name="Chaudhuri R.R."/>
            <person name="La Ragione R."/>
            <person name="Hildebrand F."/>
            <person name="Pallen M.J."/>
        </authorList>
    </citation>
    <scope>NUCLEOTIDE SEQUENCE</scope>
    <source>
        <strain evidence="1">4376</strain>
    </source>
</reference>
<proteinExistence type="predicted"/>
<accession>A0A9D1RVS2</accession>
<dbReference type="AlphaFoldDB" id="A0A9D1RVS2"/>